<dbReference type="OrthoDB" id="9805474at2"/>
<feature type="domain" description="EAL" evidence="2">
    <location>
        <begin position="419"/>
        <end position="670"/>
    </location>
</feature>
<feature type="transmembrane region" description="Helical" evidence="1">
    <location>
        <begin position="7"/>
        <end position="27"/>
    </location>
</feature>
<dbReference type="SUPFAM" id="SSF55073">
    <property type="entry name" value="Nucleotide cyclase"/>
    <property type="match status" value="2"/>
</dbReference>
<keyword evidence="1" id="KW-0472">Membrane</keyword>
<dbReference type="SMART" id="SM00052">
    <property type="entry name" value="EAL"/>
    <property type="match status" value="1"/>
</dbReference>
<dbReference type="EMBL" id="CP035281">
    <property type="protein sequence ID" value="QAT43243.1"/>
    <property type="molecule type" value="Genomic_DNA"/>
</dbReference>
<dbReference type="PANTHER" id="PTHR33121">
    <property type="entry name" value="CYCLIC DI-GMP PHOSPHODIESTERASE PDEF"/>
    <property type="match status" value="1"/>
</dbReference>
<dbReference type="Gene3D" id="3.20.20.450">
    <property type="entry name" value="EAL domain"/>
    <property type="match status" value="1"/>
</dbReference>
<dbReference type="InterPro" id="IPR001633">
    <property type="entry name" value="EAL_dom"/>
</dbReference>
<dbReference type="KEGG" id="amij:EQM06_08420"/>
<evidence type="ECO:0000259" key="2">
    <source>
        <dbReference type="PROSITE" id="PS50883"/>
    </source>
</evidence>
<keyword evidence="1" id="KW-1133">Transmembrane helix</keyword>
<dbReference type="PANTHER" id="PTHR33121:SF79">
    <property type="entry name" value="CYCLIC DI-GMP PHOSPHODIESTERASE PDED-RELATED"/>
    <property type="match status" value="1"/>
</dbReference>
<dbReference type="CDD" id="cd01949">
    <property type="entry name" value="GGDEF"/>
    <property type="match status" value="1"/>
</dbReference>
<reference evidence="4 5" key="1">
    <citation type="submission" date="2019-01" db="EMBL/GenBank/DDBJ databases">
        <title>Draft genomes of a novel of Aminipila strains.</title>
        <authorList>
            <person name="Ma S."/>
        </authorList>
    </citation>
    <scope>NUCLEOTIDE SEQUENCE [LARGE SCALE GENOMIC DNA]</scope>
    <source>
        <strain evidence="5">JN-39</strain>
    </source>
</reference>
<protein>
    <submittedName>
        <fullName evidence="4">EAL domain-containing protein</fullName>
    </submittedName>
</protein>
<dbReference type="InterPro" id="IPR029787">
    <property type="entry name" value="Nucleotide_cyclase"/>
</dbReference>
<dbReference type="SUPFAM" id="SSF141868">
    <property type="entry name" value="EAL domain-like"/>
    <property type="match status" value="1"/>
</dbReference>
<accession>A0A410PWB6</accession>
<dbReference type="AlphaFoldDB" id="A0A410PWB6"/>
<sequence>MRNRYTVVLPYINIIIIAFICMVQIYILSKDSLSFHAFIRKDKVCYYGQIITLFLGTSAMAAAFLKESMDHAQKRNAYTDITGIMNKHACVEQMNSLDCRESTLDIGLAMFDLNNLKKVNDFYGHEEGDRLIQEFVVLLRQAAEKKYFLGRFGGDEFIVIIQSCEEKDMLKFFERLSRETEKNNKTSMIRISYACGYAISTREHYYLMDELLKEADKRMYENKKMIKSGEFMETKQISKILDANRVNAAEKNDLTGTFGHDTFVSTVEKVLQIYNGNSHLAIVCSDVHNFRYFNDLYGHKEGDNILRQFAIELNRQPFCLCSYRLYSDNFAFLADFSQLSEEEAVKLIRSWNMRFSSMVDNTYRGSRFIIKSGIYFISDLHESVESMLNNADCARKNSKSAFNNMVVYSEELNQEMKLHSDIVNSFQRALENQEFQIYVQPKISCCNKQICGAEALVRWQRRDGLFLSPDTFVPILEQSGDVIGMDFYVYEKVFEYLYNRQLNKKAVLPISINVSRVHLLMQENFIERVNRIHARYPIPTSLVTFELTESAYIKEIYSAERFIDRLHAQGYRVSMDDFGSGYSSLKALYPMKFDEVKFDRAFMKKDPEEEEENLLVGLIKLVKGLHTTIVCEGVETVENVDLLEASGCDVFQGFYYYRPLPLESLNTLVD</sequence>
<dbReference type="GO" id="GO:0071111">
    <property type="term" value="F:cyclic-guanylate-specific phosphodiesterase activity"/>
    <property type="evidence" value="ECO:0007669"/>
    <property type="project" value="InterPro"/>
</dbReference>
<dbReference type="Gene3D" id="3.30.70.270">
    <property type="match status" value="2"/>
</dbReference>
<dbReference type="CDD" id="cd01948">
    <property type="entry name" value="EAL"/>
    <property type="match status" value="1"/>
</dbReference>
<dbReference type="PROSITE" id="PS50887">
    <property type="entry name" value="GGDEF"/>
    <property type="match status" value="2"/>
</dbReference>
<feature type="domain" description="GGDEF" evidence="3">
    <location>
        <begin position="278"/>
        <end position="411"/>
    </location>
</feature>
<keyword evidence="1" id="KW-0812">Transmembrane</keyword>
<dbReference type="InterPro" id="IPR000160">
    <property type="entry name" value="GGDEF_dom"/>
</dbReference>
<evidence type="ECO:0000256" key="1">
    <source>
        <dbReference type="SAM" id="Phobius"/>
    </source>
</evidence>
<feature type="domain" description="GGDEF" evidence="3">
    <location>
        <begin position="104"/>
        <end position="236"/>
    </location>
</feature>
<gene>
    <name evidence="4" type="ORF">EQM06_08420</name>
</gene>
<dbReference type="InterPro" id="IPR050706">
    <property type="entry name" value="Cyclic-di-GMP_PDE-like"/>
</dbReference>
<dbReference type="InterPro" id="IPR035919">
    <property type="entry name" value="EAL_sf"/>
</dbReference>
<organism evidence="4 5">
    <name type="scientific">Aminipila luticellarii</name>
    <dbReference type="NCBI Taxonomy" id="2507160"/>
    <lineage>
        <taxon>Bacteria</taxon>
        <taxon>Bacillati</taxon>
        <taxon>Bacillota</taxon>
        <taxon>Clostridia</taxon>
        <taxon>Peptostreptococcales</taxon>
        <taxon>Anaerovoracaceae</taxon>
        <taxon>Aminipila</taxon>
    </lineage>
</organism>
<dbReference type="Pfam" id="PF00990">
    <property type="entry name" value="GGDEF"/>
    <property type="match status" value="2"/>
</dbReference>
<dbReference type="Pfam" id="PF00563">
    <property type="entry name" value="EAL"/>
    <property type="match status" value="1"/>
</dbReference>
<dbReference type="SMART" id="SM00267">
    <property type="entry name" value="GGDEF"/>
    <property type="match status" value="1"/>
</dbReference>
<evidence type="ECO:0000313" key="4">
    <source>
        <dbReference type="EMBL" id="QAT43243.1"/>
    </source>
</evidence>
<evidence type="ECO:0000259" key="3">
    <source>
        <dbReference type="PROSITE" id="PS50887"/>
    </source>
</evidence>
<evidence type="ECO:0000313" key="5">
    <source>
        <dbReference type="Proteomes" id="UP000287601"/>
    </source>
</evidence>
<dbReference type="InterPro" id="IPR043128">
    <property type="entry name" value="Rev_trsase/Diguanyl_cyclase"/>
</dbReference>
<keyword evidence="5" id="KW-1185">Reference proteome</keyword>
<dbReference type="NCBIfam" id="TIGR00254">
    <property type="entry name" value="GGDEF"/>
    <property type="match status" value="2"/>
</dbReference>
<name>A0A410PWB6_9FIRM</name>
<dbReference type="PROSITE" id="PS50883">
    <property type="entry name" value="EAL"/>
    <property type="match status" value="1"/>
</dbReference>
<dbReference type="Proteomes" id="UP000287601">
    <property type="component" value="Chromosome"/>
</dbReference>
<proteinExistence type="predicted"/>